<evidence type="ECO:0000313" key="1">
    <source>
        <dbReference type="EMBL" id="GAA1713900.1"/>
    </source>
</evidence>
<sequence>MGRIVVSWHSTGGIALEVHRLHGLPIGVARRLVEAEFLRLQDDVAVIRSHLTEADRERLLDAIAEALAEP</sequence>
<accession>A0ABP4UXE5</accession>
<comment type="caution">
    <text evidence="1">The sequence shown here is derived from an EMBL/GenBank/DDBJ whole genome shotgun (WGS) entry which is preliminary data.</text>
</comment>
<dbReference type="Proteomes" id="UP001500383">
    <property type="component" value="Unassembled WGS sequence"/>
</dbReference>
<dbReference type="EMBL" id="BAAAQG010000012">
    <property type="protein sequence ID" value="GAA1713900.1"/>
    <property type="molecule type" value="Genomic_DNA"/>
</dbReference>
<gene>
    <name evidence="1" type="ORF">GCM10009831_24470</name>
</gene>
<reference evidence="2" key="1">
    <citation type="journal article" date="2019" name="Int. J. Syst. Evol. Microbiol.">
        <title>The Global Catalogue of Microorganisms (GCM) 10K type strain sequencing project: providing services to taxonomists for standard genome sequencing and annotation.</title>
        <authorList>
            <consortium name="The Broad Institute Genomics Platform"/>
            <consortium name="The Broad Institute Genome Sequencing Center for Infectious Disease"/>
            <person name="Wu L."/>
            <person name="Ma J."/>
        </authorList>
    </citation>
    <scope>NUCLEOTIDE SEQUENCE [LARGE SCALE GENOMIC DNA]</scope>
    <source>
        <strain evidence="2">JCM 16002</strain>
    </source>
</reference>
<protein>
    <submittedName>
        <fullName evidence="1">Uncharacterized protein</fullName>
    </submittedName>
</protein>
<proteinExistence type="predicted"/>
<name>A0ABP4UXE5_9ACTN</name>
<organism evidence="1 2">
    <name type="scientific">Dietzia cercidiphylli</name>
    <dbReference type="NCBI Taxonomy" id="498199"/>
    <lineage>
        <taxon>Bacteria</taxon>
        <taxon>Bacillati</taxon>
        <taxon>Actinomycetota</taxon>
        <taxon>Actinomycetes</taxon>
        <taxon>Mycobacteriales</taxon>
        <taxon>Dietziaceae</taxon>
        <taxon>Dietzia</taxon>
    </lineage>
</organism>
<keyword evidence="2" id="KW-1185">Reference proteome</keyword>
<evidence type="ECO:0000313" key="2">
    <source>
        <dbReference type="Proteomes" id="UP001500383"/>
    </source>
</evidence>